<name>A0A9X4L204_9STAP</name>
<protein>
    <submittedName>
        <fullName evidence="1">Alpha/beta hydrolase</fullName>
    </submittedName>
</protein>
<dbReference type="EMBL" id="JAMBQA010000001">
    <property type="protein sequence ID" value="MDG0844970.1"/>
    <property type="molecule type" value="Genomic_DNA"/>
</dbReference>
<dbReference type="InterPro" id="IPR029058">
    <property type="entry name" value="AB_hydrolase_fold"/>
</dbReference>
<comment type="caution">
    <text evidence="1">The sequence shown here is derived from an EMBL/GenBank/DDBJ whole genome shotgun (WGS) entry which is preliminary data.</text>
</comment>
<gene>
    <name evidence="1" type="ORF">M4L89_01760</name>
</gene>
<keyword evidence="2" id="KW-1185">Reference proteome</keyword>
<evidence type="ECO:0000313" key="2">
    <source>
        <dbReference type="Proteomes" id="UP001152422"/>
    </source>
</evidence>
<dbReference type="Pfam" id="PF06821">
    <property type="entry name" value="Ser_hydrolase"/>
    <property type="match status" value="1"/>
</dbReference>
<dbReference type="AlphaFoldDB" id="A0A9X4L204"/>
<organism evidence="1 2">
    <name type="scientific">Staphylococcus equorum</name>
    <dbReference type="NCBI Taxonomy" id="246432"/>
    <lineage>
        <taxon>Bacteria</taxon>
        <taxon>Bacillati</taxon>
        <taxon>Bacillota</taxon>
        <taxon>Bacilli</taxon>
        <taxon>Bacillales</taxon>
        <taxon>Staphylococcaceae</taxon>
        <taxon>Staphylococcus</taxon>
    </lineage>
</organism>
<accession>A0A9X4L204</accession>
<dbReference type="GO" id="GO:0016787">
    <property type="term" value="F:hydrolase activity"/>
    <property type="evidence" value="ECO:0007669"/>
    <property type="project" value="UniProtKB-KW"/>
</dbReference>
<reference evidence="1" key="1">
    <citation type="submission" date="2022-05" db="EMBL/GenBank/DDBJ databases">
        <title>Comparative genomics of Staphylococcus equorum isolates.</title>
        <authorList>
            <person name="Luelf R.H."/>
        </authorList>
    </citation>
    <scope>NUCLEOTIDE SEQUENCE</scope>
    <source>
        <strain evidence="1">TMW 2.2497</strain>
    </source>
</reference>
<dbReference type="SUPFAM" id="SSF53474">
    <property type="entry name" value="alpha/beta-Hydrolases"/>
    <property type="match status" value="1"/>
</dbReference>
<sequence length="193" mass="22008">MKNMFIIHGYQAHTDSHWFQWLATKMKASDYKVEVIHLPNSNHPDIDQWYKALHNSMAHKLNSETLIVAHSLGVITVLNYLSQLSQYPHIKGLFLVSGFNETLENLPELDYYINQSNVQLDRINAQHIITIGSDYDPVVSISATDRLSKALGTQTIHIPHKGHFLASDGYETFEILKEQIITILNQKNSEIGI</sequence>
<dbReference type="Proteomes" id="UP001152422">
    <property type="component" value="Unassembled WGS sequence"/>
</dbReference>
<dbReference type="PANTHER" id="PTHR15394">
    <property type="entry name" value="SERINE HYDROLASE RBBP9"/>
    <property type="match status" value="1"/>
</dbReference>
<dbReference type="InterPro" id="IPR010662">
    <property type="entry name" value="RBBP9/YdeN"/>
</dbReference>
<dbReference type="RefSeq" id="WP_277582794.1">
    <property type="nucleotide sequence ID" value="NZ_JAMBPY010000001.1"/>
</dbReference>
<evidence type="ECO:0000313" key="1">
    <source>
        <dbReference type="EMBL" id="MDG0844970.1"/>
    </source>
</evidence>
<dbReference type="Gene3D" id="3.40.50.1820">
    <property type="entry name" value="alpha/beta hydrolase"/>
    <property type="match status" value="1"/>
</dbReference>
<proteinExistence type="predicted"/>
<dbReference type="PANTHER" id="PTHR15394:SF3">
    <property type="entry name" value="SERINE HYDROLASE RBBP9"/>
    <property type="match status" value="1"/>
</dbReference>
<keyword evidence="1" id="KW-0378">Hydrolase</keyword>